<feature type="compositionally biased region" description="Polar residues" evidence="1">
    <location>
        <begin position="1"/>
        <end position="14"/>
    </location>
</feature>
<protein>
    <submittedName>
        <fullName evidence="2">Uncharacterized protein</fullName>
    </submittedName>
</protein>
<dbReference type="Proteomes" id="UP000288216">
    <property type="component" value="Unassembled WGS sequence"/>
</dbReference>
<feature type="region of interest" description="Disordered" evidence="1">
    <location>
        <begin position="1"/>
        <end position="63"/>
    </location>
</feature>
<evidence type="ECO:0000313" key="3">
    <source>
        <dbReference type="Proteomes" id="UP000288216"/>
    </source>
</evidence>
<dbReference type="AlphaFoldDB" id="A0A401PTE2"/>
<organism evidence="2 3">
    <name type="scientific">Scyliorhinus torazame</name>
    <name type="common">Cloudy catshark</name>
    <name type="synonym">Catulus torazame</name>
    <dbReference type="NCBI Taxonomy" id="75743"/>
    <lineage>
        <taxon>Eukaryota</taxon>
        <taxon>Metazoa</taxon>
        <taxon>Chordata</taxon>
        <taxon>Craniata</taxon>
        <taxon>Vertebrata</taxon>
        <taxon>Chondrichthyes</taxon>
        <taxon>Elasmobranchii</taxon>
        <taxon>Galeomorphii</taxon>
        <taxon>Galeoidea</taxon>
        <taxon>Carcharhiniformes</taxon>
        <taxon>Scyliorhinidae</taxon>
        <taxon>Scyliorhinus</taxon>
    </lineage>
</organism>
<keyword evidence="3" id="KW-1185">Reference proteome</keyword>
<dbReference type="STRING" id="75743.A0A401PTE2"/>
<sequence length="163" mass="17092">MEKNPLTGSIQELTIKSDPRASEEQCYEVEPDGSSGDASGDGSGQYIPQEQGGIKPQIQHITPSPVIDDYLLSEPVKEPPTEASVTEGIEGFSGQRESVLQDVIISGTSGKMPLQEVDIGVKATTGSPGQSGAEDDHSLPGPKGEIGSGSEDLYSEKGTKVNY</sequence>
<evidence type="ECO:0000313" key="2">
    <source>
        <dbReference type="EMBL" id="GCB76416.1"/>
    </source>
</evidence>
<name>A0A401PTE2_SCYTO</name>
<dbReference type="EMBL" id="BFAA01015273">
    <property type="protein sequence ID" value="GCB76416.1"/>
    <property type="molecule type" value="Genomic_DNA"/>
</dbReference>
<reference evidence="2 3" key="1">
    <citation type="journal article" date="2018" name="Nat. Ecol. Evol.">
        <title>Shark genomes provide insights into elasmobranch evolution and the origin of vertebrates.</title>
        <authorList>
            <person name="Hara Y"/>
            <person name="Yamaguchi K"/>
            <person name="Onimaru K"/>
            <person name="Kadota M"/>
            <person name="Koyanagi M"/>
            <person name="Keeley SD"/>
            <person name="Tatsumi K"/>
            <person name="Tanaka K"/>
            <person name="Motone F"/>
            <person name="Kageyama Y"/>
            <person name="Nozu R"/>
            <person name="Adachi N"/>
            <person name="Nishimura O"/>
            <person name="Nakagawa R"/>
            <person name="Tanegashima C"/>
            <person name="Kiyatake I"/>
            <person name="Matsumoto R"/>
            <person name="Murakumo K"/>
            <person name="Nishida K"/>
            <person name="Terakita A"/>
            <person name="Kuratani S"/>
            <person name="Sato K"/>
            <person name="Hyodo S Kuraku.S."/>
        </authorList>
    </citation>
    <scope>NUCLEOTIDE SEQUENCE [LARGE SCALE GENOMIC DNA]</scope>
</reference>
<feature type="compositionally biased region" description="Basic and acidic residues" evidence="1">
    <location>
        <begin position="154"/>
        <end position="163"/>
    </location>
</feature>
<evidence type="ECO:0000256" key="1">
    <source>
        <dbReference type="SAM" id="MobiDB-lite"/>
    </source>
</evidence>
<proteinExistence type="predicted"/>
<feature type="region of interest" description="Disordered" evidence="1">
    <location>
        <begin position="120"/>
        <end position="163"/>
    </location>
</feature>
<gene>
    <name evidence="2" type="ORF">scyTo_0019883</name>
</gene>
<accession>A0A401PTE2</accession>
<comment type="caution">
    <text evidence="2">The sequence shown here is derived from an EMBL/GenBank/DDBJ whole genome shotgun (WGS) entry which is preliminary data.</text>
</comment>